<dbReference type="Proteomes" id="UP001500979">
    <property type="component" value="Unassembled WGS sequence"/>
</dbReference>
<feature type="transmembrane region" description="Helical" evidence="10">
    <location>
        <begin position="158"/>
        <end position="178"/>
    </location>
</feature>
<dbReference type="PROSITE" id="PS51103">
    <property type="entry name" value="PTS_EIIC_TYPE_1"/>
    <property type="match status" value="1"/>
</dbReference>
<accession>A0ABN3VGB3</accession>
<evidence type="ECO:0000256" key="9">
    <source>
        <dbReference type="SAM" id="MobiDB-lite"/>
    </source>
</evidence>
<reference evidence="12 13" key="1">
    <citation type="journal article" date="2019" name="Int. J. Syst. Evol. Microbiol.">
        <title>The Global Catalogue of Microorganisms (GCM) 10K type strain sequencing project: providing services to taxonomists for standard genome sequencing and annotation.</title>
        <authorList>
            <consortium name="The Broad Institute Genomics Platform"/>
            <consortium name="The Broad Institute Genome Sequencing Center for Infectious Disease"/>
            <person name="Wu L."/>
            <person name="Ma J."/>
        </authorList>
    </citation>
    <scope>NUCLEOTIDE SEQUENCE [LARGE SCALE GENOMIC DNA]</scope>
    <source>
        <strain evidence="12 13">JCM 9383</strain>
    </source>
</reference>
<dbReference type="RefSeq" id="WP_344682228.1">
    <property type="nucleotide sequence ID" value="NZ_BAAAUX010000016.1"/>
</dbReference>
<evidence type="ECO:0000256" key="3">
    <source>
        <dbReference type="ARBA" id="ARBA00022475"/>
    </source>
</evidence>
<evidence type="ECO:0000313" key="12">
    <source>
        <dbReference type="EMBL" id="GAA2802606.1"/>
    </source>
</evidence>
<proteinExistence type="predicted"/>
<feature type="transmembrane region" description="Helical" evidence="10">
    <location>
        <begin position="121"/>
        <end position="138"/>
    </location>
</feature>
<evidence type="ECO:0000256" key="2">
    <source>
        <dbReference type="ARBA" id="ARBA00022448"/>
    </source>
</evidence>
<comment type="caution">
    <text evidence="12">The sequence shown here is derived from an EMBL/GenBank/DDBJ whole genome shotgun (WGS) entry which is preliminary data.</text>
</comment>
<keyword evidence="2" id="KW-0813">Transport</keyword>
<dbReference type="InterPro" id="IPR050429">
    <property type="entry name" value="PTS_Glucose_EIICBA"/>
</dbReference>
<evidence type="ECO:0000256" key="1">
    <source>
        <dbReference type="ARBA" id="ARBA00004651"/>
    </source>
</evidence>
<feature type="transmembrane region" description="Helical" evidence="10">
    <location>
        <begin position="58"/>
        <end position="83"/>
    </location>
</feature>
<gene>
    <name evidence="12" type="ORF">GCM10010470_42110</name>
</gene>
<feature type="domain" description="PTS EIIC type-1" evidence="11">
    <location>
        <begin position="11"/>
        <end position="389"/>
    </location>
</feature>
<feature type="compositionally biased region" description="Low complexity" evidence="9">
    <location>
        <begin position="395"/>
        <end position="425"/>
    </location>
</feature>
<feature type="transmembrane region" description="Helical" evidence="10">
    <location>
        <begin position="303"/>
        <end position="327"/>
    </location>
</feature>
<evidence type="ECO:0000256" key="5">
    <source>
        <dbReference type="ARBA" id="ARBA00022683"/>
    </source>
</evidence>
<feature type="transmembrane region" description="Helical" evidence="10">
    <location>
        <begin position="184"/>
        <end position="202"/>
    </location>
</feature>
<dbReference type="PANTHER" id="PTHR30009">
    <property type="entry name" value="CYTOCHROME C-TYPE SYNTHESIS PROTEIN AND PTS TRANSMEMBRANE COMPONENT"/>
    <property type="match status" value="1"/>
</dbReference>
<feature type="transmembrane region" description="Helical" evidence="10">
    <location>
        <begin position="280"/>
        <end position="297"/>
    </location>
</feature>
<feature type="transmembrane region" description="Helical" evidence="10">
    <location>
        <begin position="90"/>
        <end position="109"/>
    </location>
</feature>
<evidence type="ECO:0000259" key="11">
    <source>
        <dbReference type="PROSITE" id="PS51103"/>
    </source>
</evidence>
<dbReference type="InterPro" id="IPR003352">
    <property type="entry name" value="PTS_EIIC"/>
</dbReference>
<evidence type="ECO:0000256" key="4">
    <source>
        <dbReference type="ARBA" id="ARBA00022597"/>
    </source>
</evidence>
<dbReference type="Pfam" id="PF02378">
    <property type="entry name" value="PTS_EIIC"/>
    <property type="match status" value="1"/>
</dbReference>
<evidence type="ECO:0000256" key="7">
    <source>
        <dbReference type="ARBA" id="ARBA00022989"/>
    </source>
</evidence>
<keyword evidence="8 10" id="KW-0472">Membrane</keyword>
<keyword evidence="13" id="KW-1185">Reference proteome</keyword>
<keyword evidence="6 10" id="KW-0812">Transmembrane</keyword>
<dbReference type="EMBL" id="BAAAUX010000016">
    <property type="protein sequence ID" value="GAA2802606.1"/>
    <property type="molecule type" value="Genomic_DNA"/>
</dbReference>
<keyword evidence="7 10" id="KW-1133">Transmembrane helix</keyword>
<sequence>MSASASKASGSRGFALLQRLGRSLMLPIAVLPAAALLQRLGQDDLLGAVPGLEKVSGIVGAAGGALFDNLPLLFAIGVAIGFAKKADGSTALSAAVGYLVLSGVLWEIAQPEEGTSFNKGPYGVLGGIVAGLVAAWLWQRYHRIKLPDYLGFFGGRRFVPIITSVVLLFVGVVMGLLYPLFDAGLTAFSDVVTSGAVVGAGIYGVINRLLLPFGLHHIPNNVVWFLFGDYHGEKGDISRFFAGDPTAGTFMTGFFPIFMFALPAAALAIWRSAKPSQRKVVGGVMLATGLTAFLTGITEPLEFSFIFVAWPLLAVHAVLTGTSMALVNALDIHSGFGFSAGAIDYVLNFGISKNSLWLIPIGLAYAVVYYFLFRFIITRWNLRTPGREEDEAEGADATTDTSSTPATSTDNAGSGASDPDGAARN</sequence>
<feature type="transmembrane region" description="Helical" evidence="10">
    <location>
        <begin position="247"/>
        <end position="268"/>
    </location>
</feature>
<feature type="region of interest" description="Disordered" evidence="9">
    <location>
        <begin position="386"/>
        <end position="425"/>
    </location>
</feature>
<name>A0ABN3VGB3_9PSEU</name>
<feature type="transmembrane region" description="Helical" evidence="10">
    <location>
        <begin position="357"/>
        <end position="377"/>
    </location>
</feature>
<feature type="transmembrane region" description="Helical" evidence="10">
    <location>
        <begin position="20"/>
        <end position="38"/>
    </location>
</feature>
<dbReference type="PANTHER" id="PTHR30009:SF4">
    <property type="entry name" value="PTS SYSTEM N-ACETYLGLUCOSAMINE-SPECIFIC EIICBA COMPONENT"/>
    <property type="match status" value="1"/>
</dbReference>
<dbReference type="InterPro" id="IPR013013">
    <property type="entry name" value="PTS_EIIC_1"/>
</dbReference>
<organism evidence="12 13">
    <name type="scientific">Saccharopolyspora taberi</name>
    <dbReference type="NCBI Taxonomy" id="60895"/>
    <lineage>
        <taxon>Bacteria</taxon>
        <taxon>Bacillati</taxon>
        <taxon>Actinomycetota</taxon>
        <taxon>Actinomycetes</taxon>
        <taxon>Pseudonocardiales</taxon>
        <taxon>Pseudonocardiaceae</taxon>
        <taxon>Saccharopolyspora</taxon>
    </lineage>
</organism>
<keyword evidence="3" id="KW-1003">Cell membrane</keyword>
<keyword evidence="4" id="KW-0762">Sugar transport</keyword>
<keyword evidence="5" id="KW-0598">Phosphotransferase system</keyword>
<evidence type="ECO:0000256" key="6">
    <source>
        <dbReference type="ARBA" id="ARBA00022692"/>
    </source>
</evidence>
<comment type="subcellular location">
    <subcellularLocation>
        <location evidence="1">Cell membrane</location>
        <topology evidence="1">Multi-pass membrane protein</topology>
    </subcellularLocation>
</comment>
<protein>
    <submittedName>
        <fullName evidence="12">PTS transporter subunit EIIC</fullName>
    </submittedName>
</protein>
<evidence type="ECO:0000313" key="13">
    <source>
        <dbReference type="Proteomes" id="UP001500979"/>
    </source>
</evidence>
<evidence type="ECO:0000256" key="10">
    <source>
        <dbReference type="SAM" id="Phobius"/>
    </source>
</evidence>
<evidence type="ECO:0000256" key="8">
    <source>
        <dbReference type="ARBA" id="ARBA00023136"/>
    </source>
</evidence>